<reference evidence="12" key="1">
    <citation type="journal article" date="2022" name="Front. Microbiol.">
        <title>Genome-based taxonomic rearrangement of Oceanobacter-related bacteria including the description of Thalassolituus hydrocarbonoclasticus sp. nov. and Thalassolituus pacificus sp. nov. and emended description of the genus Thalassolituus.</title>
        <authorList>
            <person name="Dong C."/>
            <person name="Wei L."/>
            <person name="Wang J."/>
            <person name="Lai Q."/>
            <person name="Huang Z."/>
            <person name="Shao Z."/>
        </authorList>
    </citation>
    <scope>NUCLEOTIDE SEQUENCE</scope>
    <source>
        <strain evidence="12">59MF3M-4</strain>
    </source>
</reference>
<keyword evidence="3 10" id="KW-0813">Transport</keyword>
<keyword evidence="13" id="KW-1185">Reference proteome</keyword>
<keyword evidence="7 10" id="KW-0653">Protein transport</keyword>
<dbReference type="RefSeq" id="WP_260976595.1">
    <property type="nucleotide sequence ID" value="NZ_JAOANI010000019.1"/>
</dbReference>
<evidence type="ECO:0000256" key="2">
    <source>
        <dbReference type="ARBA" id="ARBA00010637"/>
    </source>
</evidence>
<keyword evidence="4 10" id="KW-1003">Cell membrane</keyword>
<comment type="function">
    <text evidence="10">Inner membrane component of the type II secretion system required for the energy-dependent secretion of extracellular factors such as proteases and toxins from the periplasm.</text>
</comment>
<sequence length="175" mass="19236">MNERLQLMQGQLQAQLQSNKTVQAAQHWYQSLPTRDRLVVKGISALLVLALVFVTIYAPLIRSQKAAALSLEKNLATYNLLAENAHRFGGVSSVATADAPILATVTQQAKKAGIVLSRYEQDGKGLRVWVEKAAFDDAISWLEGMQARHGIRVSQITIDRTDRSGLVDIRATLTP</sequence>
<protein>
    <recommendedName>
        <fullName evidence="10">Type II secretion system protein M</fullName>
        <shortName evidence="10">T2SS protein M</shortName>
    </recommendedName>
    <alternativeName>
        <fullName evidence="10">General secretion pathway protein M</fullName>
    </alternativeName>
</protein>
<keyword evidence="5 10" id="KW-0997">Cell inner membrane</keyword>
<comment type="similarity">
    <text evidence="2 10">Belongs to the GSP M family.</text>
</comment>
<evidence type="ECO:0000313" key="12">
    <source>
        <dbReference type="EMBL" id="MCT7359735.1"/>
    </source>
</evidence>
<proteinExistence type="inferred from homology"/>
<evidence type="ECO:0000256" key="9">
    <source>
        <dbReference type="ARBA" id="ARBA00023136"/>
    </source>
</evidence>
<dbReference type="GO" id="GO:0015627">
    <property type="term" value="C:type II protein secretion system complex"/>
    <property type="evidence" value="ECO:0007669"/>
    <property type="project" value="InterPro"/>
</dbReference>
<evidence type="ECO:0000256" key="4">
    <source>
        <dbReference type="ARBA" id="ARBA00022475"/>
    </source>
</evidence>
<dbReference type="GO" id="GO:0005886">
    <property type="term" value="C:plasma membrane"/>
    <property type="evidence" value="ECO:0007669"/>
    <property type="project" value="UniProtKB-SubCell"/>
</dbReference>
<name>A0A9X3ARX2_9GAMM</name>
<accession>A0A9X3ARX2</accession>
<dbReference type="AlphaFoldDB" id="A0A9X3ARX2"/>
<feature type="transmembrane region" description="Helical" evidence="11">
    <location>
        <begin position="38"/>
        <end position="60"/>
    </location>
</feature>
<dbReference type="GO" id="GO:0015628">
    <property type="term" value="P:protein secretion by the type II secretion system"/>
    <property type="evidence" value="ECO:0007669"/>
    <property type="project" value="InterPro"/>
</dbReference>
<evidence type="ECO:0000256" key="7">
    <source>
        <dbReference type="ARBA" id="ARBA00022927"/>
    </source>
</evidence>
<dbReference type="Pfam" id="PF04612">
    <property type="entry name" value="T2SSM"/>
    <property type="match status" value="1"/>
</dbReference>
<comment type="subcellular location">
    <subcellularLocation>
        <location evidence="1">Cell inner membrane</location>
        <topology evidence="1">Single-pass membrane protein</topology>
    </subcellularLocation>
</comment>
<evidence type="ECO:0000313" key="13">
    <source>
        <dbReference type="Proteomes" id="UP001147830"/>
    </source>
</evidence>
<reference evidence="12" key="2">
    <citation type="submission" date="2022-08" db="EMBL/GenBank/DDBJ databases">
        <authorList>
            <person name="Dong C."/>
        </authorList>
    </citation>
    <scope>NUCLEOTIDE SEQUENCE</scope>
    <source>
        <strain evidence="12">59MF3M-4</strain>
    </source>
</reference>
<dbReference type="InterPro" id="IPR023229">
    <property type="entry name" value="T2SS_M_periplasmic_sf"/>
</dbReference>
<evidence type="ECO:0000256" key="6">
    <source>
        <dbReference type="ARBA" id="ARBA00022692"/>
    </source>
</evidence>
<organism evidence="12 13">
    <name type="scientific">Thalassolituus pacificus</name>
    <dbReference type="NCBI Taxonomy" id="2975440"/>
    <lineage>
        <taxon>Bacteria</taxon>
        <taxon>Pseudomonadati</taxon>
        <taxon>Pseudomonadota</taxon>
        <taxon>Gammaproteobacteria</taxon>
        <taxon>Oceanospirillales</taxon>
        <taxon>Oceanospirillaceae</taxon>
        <taxon>Thalassolituus</taxon>
    </lineage>
</organism>
<dbReference type="SUPFAM" id="SSF103054">
    <property type="entry name" value="General secretion pathway protein M, EpsM"/>
    <property type="match status" value="1"/>
</dbReference>
<evidence type="ECO:0000256" key="10">
    <source>
        <dbReference type="PIRNR" id="PIRNR006291"/>
    </source>
</evidence>
<dbReference type="Proteomes" id="UP001147830">
    <property type="component" value="Unassembled WGS sequence"/>
</dbReference>
<dbReference type="InterPro" id="IPR007690">
    <property type="entry name" value="T2SS_GspM"/>
</dbReference>
<keyword evidence="8 11" id="KW-1133">Transmembrane helix</keyword>
<evidence type="ECO:0000256" key="1">
    <source>
        <dbReference type="ARBA" id="ARBA00004377"/>
    </source>
</evidence>
<keyword evidence="9 10" id="KW-0472">Membrane</keyword>
<evidence type="ECO:0000256" key="11">
    <source>
        <dbReference type="SAM" id="Phobius"/>
    </source>
</evidence>
<evidence type="ECO:0000256" key="5">
    <source>
        <dbReference type="ARBA" id="ARBA00022519"/>
    </source>
</evidence>
<comment type="caution">
    <text evidence="12">The sequence shown here is derived from an EMBL/GenBank/DDBJ whole genome shotgun (WGS) entry which is preliminary data.</text>
</comment>
<evidence type="ECO:0000256" key="3">
    <source>
        <dbReference type="ARBA" id="ARBA00022448"/>
    </source>
</evidence>
<evidence type="ECO:0000256" key="8">
    <source>
        <dbReference type="ARBA" id="ARBA00022989"/>
    </source>
</evidence>
<keyword evidence="6 11" id="KW-0812">Transmembrane</keyword>
<dbReference type="EMBL" id="JAOANI010000019">
    <property type="protein sequence ID" value="MCT7359735.1"/>
    <property type="molecule type" value="Genomic_DNA"/>
</dbReference>
<dbReference type="Gene3D" id="3.30.1360.100">
    <property type="entry name" value="General secretion pathway protein M, EpsM"/>
    <property type="match status" value="1"/>
</dbReference>
<dbReference type="PIRSF" id="PIRSF006291">
    <property type="entry name" value="GspM"/>
    <property type="match status" value="1"/>
</dbReference>
<gene>
    <name evidence="12" type="ORF">NYR02_12015</name>
</gene>